<proteinExistence type="inferred from homology"/>
<dbReference type="InterPro" id="IPR019775">
    <property type="entry name" value="WD40_repeat_CS"/>
</dbReference>
<organism evidence="7 8">
    <name type="scientific">Russula ochroleuca</name>
    <dbReference type="NCBI Taxonomy" id="152965"/>
    <lineage>
        <taxon>Eukaryota</taxon>
        <taxon>Fungi</taxon>
        <taxon>Dikarya</taxon>
        <taxon>Basidiomycota</taxon>
        <taxon>Agaricomycotina</taxon>
        <taxon>Agaricomycetes</taxon>
        <taxon>Russulales</taxon>
        <taxon>Russulaceae</taxon>
        <taxon>Russula</taxon>
    </lineage>
</organism>
<reference evidence="7" key="2">
    <citation type="journal article" date="2020" name="Nat. Commun.">
        <title>Large-scale genome sequencing of mycorrhizal fungi provides insights into the early evolution of symbiotic traits.</title>
        <authorList>
            <person name="Miyauchi S."/>
            <person name="Kiss E."/>
            <person name="Kuo A."/>
            <person name="Drula E."/>
            <person name="Kohler A."/>
            <person name="Sanchez-Garcia M."/>
            <person name="Morin E."/>
            <person name="Andreopoulos B."/>
            <person name="Barry K.W."/>
            <person name="Bonito G."/>
            <person name="Buee M."/>
            <person name="Carver A."/>
            <person name="Chen C."/>
            <person name="Cichocki N."/>
            <person name="Clum A."/>
            <person name="Culley D."/>
            <person name="Crous P.W."/>
            <person name="Fauchery L."/>
            <person name="Girlanda M."/>
            <person name="Hayes R.D."/>
            <person name="Keri Z."/>
            <person name="LaButti K."/>
            <person name="Lipzen A."/>
            <person name="Lombard V."/>
            <person name="Magnuson J."/>
            <person name="Maillard F."/>
            <person name="Murat C."/>
            <person name="Nolan M."/>
            <person name="Ohm R.A."/>
            <person name="Pangilinan J."/>
            <person name="Pereira M.F."/>
            <person name="Perotto S."/>
            <person name="Peter M."/>
            <person name="Pfister S."/>
            <person name="Riley R."/>
            <person name="Sitrit Y."/>
            <person name="Stielow J.B."/>
            <person name="Szollosi G."/>
            <person name="Zifcakova L."/>
            <person name="Stursova M."/>
            <person name="Spatafora J.W."/>
            <person name="Tedersoo L."/>
            <person name="Vaario L.M."/>
            <person name="Yamada A."/>
            <person name="Yan M."/>
            <person name="Wang P."/>
            <person name="Xu J."/>
            <person name="Bruns T."/>
            <person name="Baldrian P."/>
            <person name="Vilgalys R."/>
            <person name="Dunand C."/>
            <person name="Henrissat B."/>
            <person name="Grigoriev I.V."/>
            <person name="Hibbett D."/>
            <person name="Nagy L.G."/>
            <person name="Martin F.M."/>
        </authorList>
    </citation>
    <scope>NUCLEOTIDE SEQUENCE</scope>
    <source>
        <strain evidence="7">Prilba</strain>
    </source>
</reference>
<dbReference type="PANTHER" id="PTHR18763">
    <property type="entry name" value="WD-REPEAT PROTEIN 18"/>
    <property type="match status" value="1"/>
</dbReference>
<dbReference type="GO" id="GO:0005656">
    <property type="term" value="C:nuclear pre-replicative complex"/>
    <property type="evidence" value="ECO:0007669"/>
    <property type="project" value="TreeGrafter"/>
</dbReference>
<dbReference type="PROSITE" id="PS50294">
    <property type="entry name" value="WD_REPEATS_REGION"/>
    <property type="match status" value="1"/>
</dbReference>
<dbReference type="AlphaFoldDB" id="A0A9P5MQN9"/>
<keyword evidence="8" id="KW-1185">Reference proteome</keyword>
<dbReference type="Gene3D" id="2.130.10.10">
    <property type="entry name" value="YVTN repeat-like/Quinoprotein amine dehydrogenase"/>
    <property type="match status" value="2"/>
</dbReference>
<evidence type="ECO:0000256" key="5">
    <source>
        <dbReference type="RuleBase" id="RU369067"/>
    </source>
</evidence>
<keyword evidence="3" id="KW-0677">Repeat</keyword>
<keyword evidence="2 4" id="KW-0853">WD repeat</keyword>
<dbReference type="Pfam" id="PF00400">
    <property type="entry name" value="WD40"/>
    <property type="match status" value="3"/>
</dbReference>
<evidence type="ECO:0000313" key="7">
    <source>
        <dbReference type="EMBL" id="KAF8475148.1"/>
    </source>
</evidence>
<dbReference type="Proteomes" id="UP000759537">
    <property type="component" value="Unassembled WGS sequence"/>
</dbReference>
<dbReference type="OrthoDB" id="756370at2759"/>
<feature type="repeat" description="WD" evidence="4">
    <location>
        <begin position="122"/>
        <end position="155"/>
    </location>
</feature>
<comment type="function">
    <text evidence="5">Component of the RIX1 complex required for processing of ITS2 sequences from 35S pre-rRNA.</text>
</comment>
<reference evidence="7" key="1">
    <citation type="submission" date="2019-10" db="EMBL/GenBank/DDBJ databases">
        <authorList>
            <consortium name="DOE Joint Genome Institute"/>
            <person name="Kuo A."/>
            <person name="Miyauchi S."/>
            <person name="Kiss E."/>
            <person name="Drula E."/>
            <person name="Kohler A."/>
            <person name="Sanchez-Garcia M."/>
            <person name="Andreopoulos B."/>
            <person name="Barry K.W."/>
            <person name="Bonito G."/>
            <person name="Buee M."/>
            <person name="Carver A."/>
            <person name="Chen C."/>
            <person name="Cichocki N."/>
            <person name="Clum A."/>
            <person name="Culley D."/>
            <person name="Crous P.W."/>
            <person name="Fauchery L."/>
            <person name="Girlanda M."/>
            <person name="Hayes R."/>
            <person name="Keri Z."/>
            <person name="LaButti K."/>
            <person name="Lipzen A."/>
            <person name="Lombard V."/>
            <person name="Magnuson J."/>
            <person name="Maillard F."/>
            <person name="Morin E."/>
            <person name="Murat C."/>
            <person name="Nolan M."/>
            <person name="Ohm R."/>
            <person name="Pangilinan J."/>
            <person name="Pereira M."/>
            <person name="Perotto S."/>
            <person name="Peter M."/>
            <person name="Riley R."/>
            <person name="Sitrit Y."/>
            <person name="Stielow B."/>
            <person name="Szollosi G."/>
            <person name="Zifcakova L."/>
            <person name="Stursova M."/>
            <person name="Spatafora J.W."/>
            <person name="Tedersoo L."/>
            <person name="Vaario L.-M."/>
            <person name="Yamada A."/>
            <person name="Yan M."/>
            <person name="Wang P."/>
            <person name="Xu J."/>
            <person name="Bruns T."/>
            <person name="Baldrian P."/>
            <person name="Vilgalys R."/>
            <person name="Henrissat B."/>
            <person name="Grigoriev I.V."/>
            <person name="Hibbett D."/>
            <person name="Nagy L.G."/>
            <person name="Martin F.M."/>
        </authorList>
    </citation>
    <scope>NUCLEOTIDE SEQUENCE</scope>
    <source>
        <strain evidence="7">Prilba</strain>
    </source>
</reference>
<dbReference type="SUPFAM" id="SSF50978">
    <property type="entry name" value="WD40 repeat-like"/>
    <property type="match status" value="1"/>
</dbReference>
<accession>A0A9P5MQN9</accession>
<evidence type="ECO:0000256" key="6">
    <source>
        <dbReference type="SAM" id="MobiDB-lite"/>
    </source>
</evidence>
<comment type="subunit">
    <text evidence="5">Component of the RIX1 complex, composed of IPI1, RIX1/IPI2 and IPI3 in a 1:2:2 stoichiometry. The complex interacts (via RIX1) with MDN1 (via its hexameric AAA ATPase ring) and the pre-60S ribosome particles.</text>
</comment>
<evidence type="ECO:0000256" key="3">
    <source>
        <dbReference type="ARBA" id="ARBA00022737"/>
    </source>
</evidence>
<gene>
    <name evidence="7" type="ORF">DFH94DRAFT_759464</name>
</gene>
<sequence>MREIILTASAPISTPQTGSILLHDILTGTSLASFKQTSAAKNCTAIISTSGAQGGLMLAVQPDKSLLNVYSFQKDQVSLKVVLPERLSCIAVDRRGQFCAAGTAQGRIYVWEIASGIMYNSWEAHYRQVTVLRFTPDGEALLSGSDDSGISVWSVFRLLDDSVRDEIPEAYADLSDHTLPITDIACGFGPFPSCRVLTASTDHSVKVWDLESKSLLTTFQFPHAVTCIAWDAAERLFFAASGDGYIHQVNLSRTRIDKTHGRVAEAVGGTGVGDILSVAEDDPDESKRRLISVGEPITALSLSLTGAMLLAGTALGNVHVYDVPSHQLLRTVNAHPGPGLAVTHLTTLLKPPDLVGHVRLDGDKDGGIPVRPVVPFQRMREARPREAHEVMMMLPHAQKGTTHDSVTTYPREELLRDWEFFVQPRSRPAAEHENDTFPAARLDGRTTELEDEVARLKTQLGRAKGINDVMWETLKQSMSAQGKEMPALGQIPDSHEDTNGRGRKRGKTKG</sequence>
<dbReference type="PROSITE" id="PS00678">
    <property type="entry name" value="WD_REPEATS_1"/>
    <property type="match status" value="1"/>
</dbReference>
<evidence type="ECO:0000313" key="8">
    <source>
        <dbReference type="Proteomes" id="UP000759537"/>
    </source>
</evidence>
<evidence type="ECO:0000256" key="1">
    <source>
        <dbReference type="ARBA" id="ARBA00010143"/>
    </source>
</evidence>
<name>A0A9P5MQN9_9AGAM</name>
<feature type="region of interest" description="Disordered" evidence="6">
    <location>
        <begin position="478"/>
        <end position="510"/>
    </location>
</feature>
<feature type="compositionally biased region" description="Basic residues" evidence="6">
    <location>
        <begin position="501"/>
        <end position="510"/>
    </location>
</feature>
<keyword evidence="5" id="KW-0539">Nucleus</keyword>
<comment type="similarity">
    <text evidence="1 5">Belongs to the WD repeat IPI3/WDR18 family.</text>
</comment>
<evidence type="ECO:0000256" key="2">
    <source>
        <dbReference type="ARBA" id="ARBA00022574"/>
    </source>
</evidence>
<dbReference type="PROSITE" id="PS50082">
    <property type="entry name" value="WD_REPEATS_2"/>
    <property type="match status" value="2"/>
</dbReference>
<dbReference type="InterPro" id="IPR015943">
    <property type="entry name" value="WD40/YVTN_repeat-like_dom_sf"/>
</dbReference>
<comment type="caution">
    <text evidence="7">The sequence shown here is derived from an EMBL/GenBank/DDBJ whole genome shotgun (WGS) entry which is preliminary data.</text>
</comment>
<protein>
    <recommendedName>
        <fullName evidence="5">Pre-rRNA-processing protein IPI3</fullName>
    </recommendedName>
</protein>
<dbReference type="GO" id="GO:0006261">
    <property type="term" value="P:DNA-templated DNA replication"/>
    <property type="evidence" value="ECO:0007669"/>
    <property type="project" value="TreeGrafter"/>
</dbReference>
<dbReference type="EMBL" id="WHVB01000016">
    <property type="protein sequence ID" value="KAF8475148.1"/>
    <property type="molecule type" value="Genomic_DNA"/>
</dbReference>
<dbReference type="SMART" id="SM00320">
    <property type="entry name" value="WD40"/>
    <property type="match status" value="5"/>
</dbReference>
<comment type="subcellular location">
    <subcellularLocation>
        <location evidence="5">Nucleus</location>
    </subcellularLocation>
</comment>
<dbReference type="PANTHER" id="PTHR18763:SF0">
    <property type="entry name" value="WD REPEAT-CONTAINING PROTEIN 18"/>
    <property type="match status" value="1"/>
</dbReference>
<dbReference type="InterPro" id="IPR045227">
    <property type="entry name" value="WDR18/Ipi3/RID3"/>
</dbReference>
<feature type="repeat" description="WD" evidence="4">
    <location>
        <begin position="196"/>
        <end position="218"/>
    </location>
</feature>
<dbReference type="GO" id="GO:0006364">
    <property type="term" value="P:rRNA processing"/>
    <property type="evidence" value="ECO:0007669"/>
    <property type="project" value="UniProtKB-UniRule"/>
</dbReference>
<keyword evidence="5" id="KW-0698">rRNA processing</keyword>
<evidence type="ECO:0000256" key="4">
    <source>
        <dbReference type="PROSITE-ProRule" id="PRU00221"/>
    </source>
</evidence>
<dbReference type="InterPro" id="IPR001680">
    <property type="entry name" value="WD40_rpt"/>
</dbReference>
<dbReference type="InterPro" id="IPR036322">
    <property type="entry name" value="WD40_repeat_dom_sf"/>
</dbReference>
<dbReference type="GO" id="GO:0120330">
    <property type="term" value="C:rixosome complex"/>
    <property type="evidence" value="ECO:0007669"/>
    <property type="project" value="UniProtKB-UniRule"/>
</dbReference>